<name>A0A8F5S296_9ASPA</name>
<accession>A0A8F5S296</accession>
<organism evidence="1">
    <name type="scientific">Chamaegastrodia inverta</name>
    <dbReference type="NCBI Taxonomy" id="2761821"/>
    <lineage>
        <taxon>Eukaryota</taxon>
        <taxon>Viridiplantae</taxon>
        <taxon>Streptophyta</taxon>
        <taxon>Embryophyta</taxon>
        <taxon>Tracheophyta</taxon>
        <taxon>Spermatophyta</taxon>
        <taxon>Magnoliopsida</taxon>
        <taxon>Liliopsida</taxon>
        <taxon>Asparagales</taxon>
        <taxon>Orchidaceae</taxon>
        <taxon>Orchidoideae</taxon>
        <taxon>Cranichideae</taxon>
        <taxon>Goodyerinae</taxon>
        <taxon>Chamaegastrodia</taxon>
    </lineage>
</organism>
<gene>
    <name evidence="1" type="primary">psaI</name>
</gene>
<geneLocation type="chloroplast" evidence="1"/>
<proteinExistence type="predicted"/>
<keyword evidence="1" id="KW-0934">Plastid</keyword>
<protein>
    <submittedName>
        <fullName evidence="1">Photosystem I reaction center subunit VIII</fullName>
    </submittedName>
</protein>
<sequence length="34" mass="3784">MINLNFPSIFVPFFSGPSLSGNYNGFFISLCPKK</sequence>
<keyword evidence="1" id="KW-0150">Chloroplast</keyword>
<dbReference type="EMBL" id="MW589502">
    <property type="protein sequence ID" value="QXO02695.1"/>
    <property type="molecule type" value="Genomic_DNA"/>
</dbReference>
<reference evidence="1" key="1">
    <citation type="journal article" date="2021" name="Mol. Phylogenet. Evol.">
        <title>Plastid phylogenomics improves resolution of phylogenetic relationship in the Cheirostylis and Goodyera clades of Goodyerinae (Orchidoideae, Orchidaceae).</title>
        <authorList>
            <person name="Tu X.-D."/>
            <person name="Liu D.-K."/>
            <person name="Xu S.-W."/>
            <person name="Zhou C.-Y."/>
            <person name="Gao X.-Y."/>
            <person name="Zeng M.-Y."/>
            <person name="Zhang S."/>
            <person name="Chen J.-L."/>
            <person name="Ma L."/>
            <person name="Zhou Z."/>
            <person name="Huang M.-Z."/>
            <person name="Chen S.-P."/>
            <person name="Liu Z.-J."/>
            <person name="Lan S.-R."/>
            <person name="Li M.-H."/>
        </authorList>
    </citation>
    <scope>NUCLEOTIDE SEQUENCE</scope>
</reference>
<evidence type="ECO:0000313" key="1">
    <source>
        <dbReference type="EMBL" id="QXO02695.1"/>
    </source>
</evidence>
<dbReference type="AlphaFoldDB" id="A0A8F5S296"/>